<organism evidence="2 3">
    <name type="scientific">Actinoplanes regularis</name>
    <dbReference type="NCBI Taxonomy" id="52697"/>
    <lineage>
        <taxon>Bacteria</taxon>
        <taxon>Bacillati</taxon>
        <taxon>Actinomycetota</taxon>
        <taxon>Actinomycetes</taxon>
        <taxon>Micromonosporales</taxon>
        <taxon>Micromonosporaceae</taxon>
        <taxon>Actinoplanes</taxon>
    </lineage>
</organism>
<gene>
    <name evidence="2" type="ORF">SAMN06264365_105427</name>
</gene>
<feature type="signal peptide" evidence="1">
    <location>
        <begin position="1"/>
        <end position="27"/>
    </location>
</feature>
<evidence type="ECO:0000313" key="3">
    <source>
        <dbReference type="Proteomes" id="UP000198415"/>
    </source>
</evidence>
<feature type="chain" id="PRO_5011991820" description="Neocarzinostatin family protein" evidence="1">
    <location>
        <begin position="28"/>
        <end position="141"/>
    </location>
</feature>
<reference evidence="2 3" key="1">
    <citation type="submission" date="2017-06" db="EMBL/GenBank/DDBJ databases">
        <authorList>
            <person name="Kim H.J."/>
            <person name="Triplett B.A."/>
        </authorList>
    </citation>
    <scope>NUCLEOTIDE SEQUENCE [LARGE SCALE GENOMIC DNA]</scope>
    <source>
        <strain evidence="2 3">DSM 43151</strain>
    </source>
</reference>
<dbReference type="EMBL" id="FZNR01000005">
    <property type="protein sequence ID" value="SNR78182.1"/>
    <property type="molecule type" value="Genomic_DNA"/>
</dbReference>
<keyword evidence="3" id="KW-1185">Reference proteome</keyword>
<dbReference type="Proteomes" id="UP000198415">
    <property type="component" value="Unassembled WGS sequence"/>
</dbReference>
<proteinExistence type="predicted"/>
<dbReference type="AlphaFoldDB" id="A0A238Z4M7"/>
<evidence type="ECO:0008006" key="4">
    <source>
        <dbReference type="Google" id="ProtNLM"/>
    </source>
</evidence>
<evidence type="ECO:0000313" key="2">
    <source>
        <dbReference type="EMBL" id="SNR78182.1"/>
    </source>
</evidence>
<accession>A0A238Z4M7</accession>
<sequence>MLNREKLAAIGIAAAATTTFFASPAQAASAAKAEVVGKSGTVVRFTAAAGQVNSLTITISGRTITLDDKVAIKAGKGCKAVKGDKTKVKCTTTRKPTGLSVTLGDKNDQVYNETAVPLTANGGVGNDTVFGGRGKRHPHRW</sequence>
<keyword evidence="1" id="KW-0732">Signal</keyword>
<protein>
    <recommendedName>
        <fullName evidence="4">Neocarzinostatin family protein</fullName>
    </recommendedName>
</protein>
<evidence type="ECO:0000256" key="1">
    <source>
        <dbReference type="SAM" id="SignalP"/>
    </source>
</evidence>
<name>A0A238Z4M7_9ACTN</name>